<evidence type="ECO:0000313" key="1">
    <source>
        <dbReference type="EMBL" id="MPQ61564.1"/>
    </source>
</evidence>
<dbReference type="AlphaFoldDB" id="A0A5N7IKQ5"/>
<dbReference type="PANTHER" id="PTHR36169:SF1">
    <property type="entry name" value="ACETATE KINASE EUTQ"/>
    <property type="match status" value="1"/>
</dbReference>
<comment type="caution">
    <text evidence="1">The sequence shown here is derived from an EMBL/GenBank/DDBJ whole genome shotgun (WGS) entry which is preliminary data.</text>
</comment>
<protein>
    <submittedName>
        <fullName evidence="1">Ethanolamine utilization protein</fullName>
    </submittedName>
</protein>
<sequence>MEDIDTKLLEDMVRKIITESLSKEKCEFDKHVDPSGVMSVKLNTVKLCKFDTGKEGDDVLLKDVVTLEESPRLGCGLMEMKETRFDWTLKYDEIDYVIDGTLEVNIEGRKVIANKGEIILIPKNSKIEFSAPNYAKFMFVTYPANWSELE</sequence>
<proteinExistence type="predicted"/>
<dbReference type="Gene3D" id="2.60.120.10">
    <property type="entry name" value="Jelly Rolls"/>
    <property type="match status" value="1"/>
</dbReference>
<gene>
    <name evidence="1" type="ORF">E4V82_05485</name>
</gene>
<name>A0A5N7IKQ5_9CLOT</name>
<dbReference type="PANTHER" id="PTHR36169">
    <property type="entry name" value="ETHANOLAMINE UTILIZATION PROTEIN EUTQ"/>
    <property type="match status" value="1"/>
</dbReference>
<dbReference type="InterPro" id="IPR010424">
    <property type="entry name" value="EutQ"/>
</dbReference>
<accession>A0A5N7IKQ5</accession>
<dbReference type="Proteomes" id="UP000342249">
    <property type="component" value="Unassembled WGS sequence"/>
</dbReference>
<dbReference type="Pfam" id="PF06249">
    <property type="entry name" value="EutQ"/>
    <property type="match status" value="1"/>
</dbReference>
<organism evidence="1 2">
    <name type="scientific">Clostridium estertheticum</name>
    <dbReference type="NCBI Taxonomy" id="238834"/>
    <lineage>
        <taxon>Bacteria</taxon>
        <taxon>Bacillati</taxon>
        <taxon>Bacillota</taxon>
        <taxon>Clostridia</taxon>
        <taxon>Eubacteriales</taxon>
        <taxon>Clostridiaceae</taxon>
        <taxon>Clostridium</taxon>
    </lineage>
</organism>
<dbReference type="EMBL" id="SPSF01000015">
    <property type="protein sequence ID" value="MPQ61564.1"/>
    <property type="molecule type" value="Genomic_DNA"/>
</dbReference>
<dbReference type="InterPro" id="IPR014710">
    <property type="entry name" value="RmlC-like_jellyroll"/>
</dbReference>
<evidence type="ECO:0000313" key="2">
    <source>
        <dbReference type="Proteomes" id="UP000342249"/>
    </source>
</evidence>
<dbReference type="InterPro" id="IPR011051">
    <property type="entry name" value="RmlC_Cupin_sf"/>
</dbReference>
<dbReference type="RefSeq" id="WP_152751047.1">
    <property type="nucleotide sequence ID" value="NZ_CP077610.1"/>
</dbReference>
<dbReference type="CDD" id="cd02228">
    <property type="entry name" value="cupin_EutQ"/>
    <property type="match status" value="1"/>
</dbReference>
<dbReference type="SUPFAM" id="SSF51182">
    <property type="entry name" value="RmlC-like cupins"/>
    <property type="match status" value="1"/>
</dbReference>
<reference evidence="1 2" key="1">
    <citation type="journal article" date="2019" name="Lett. Appl. Microbiol.">
        <title>A case of 'blown pack' spoilage of vacuum-packaged pork likely associated with Clostridium estertheticum in Canada.</title>
        <authorList>
            <person name="Zhang P."/>
            <person name="Ward P."/>
            <person name="McMullen L.M."/>
            <person name="Yang X."/>
        </authorList>
    </citation>
    <scope>NUCLEOTIDE SEQUENCE [LARGE SCALE GENOMIC DNA]</scope>
    <source>
        <strain evidence="1 2">MA19</strain>
    </source>
</reference>